<protein>
    <recommendedName>
        <fullName evidence="3">Small ribosomal subunit protein eS1</fullName>
    </recommendedName>
</protein>
<dbReference type="PROSITE" id="PS50800">
    <property type="entry name" value="SAP"/>
    <property type="match status" value="1"/>
</dbReference>
<dbReference type="InterPro" id="IPR030838">
    <property type="entry name" value="Ribosomal_eS1_arc"/>
</dbReference>
<organism evidence="6">
    <name type="scientific">uncultured marine group II/III euryarchaeote SAT1000_18_C09</name>
    <dbReference type="NCBI Taxonomy" id="1456564"/>
    <lineage>
        <taxon>Archaea</taxon>
        <taxon>Methanobacteriati</taxon>
        <taxon>Methanobacteriota</taxon>
        <taxon>environmental samples</taxon>
    </lineage>
</organism>
<sequence length="339" mass="38412">MRLLLRHEGSPGALIQILGAGRTARIRGSPREEVVVMAKGAVARAAARKQRDKWKSKRWFTIRAPRHPWSFKVIGETIAEDEEQLIGRHYEIMQNELDGDFSKMHVKVQFRISGVVGADALTEYIGHELLKDHIRRQIRRERGKIDDTVDVVTVDGFYIRIKPLLLSRHRIKGSQKQQMRTLARDIILKVGATSTWVEMQKASLDGTLETQIKEAASKIQPVRDVMIRRTQLLQSGVITKDGPTLEKVLEDEQAEKQDVKFEDEEEEIPFEADPENIPDEVADEGTEETVPEEADEATEDSDDSSNYESMTVVQLKGLLKEAGKPVSGKKAELIERLKE</sequence>
<reference evidence="6" key="1">
    <citation type="journal article" date="2014" name="Genome Biol. Evol.">
        <title>Pangenome evidence for extensive interdomain horizontal transfer affecting lineage core and shell genes in uncultured planktonic thaumarchaeota and euryarchaeota.</title>
        <authorList>
            <person name="Deschamps P."/>
            <person name="Zivanovic Y."/>
            <person name="Moreira D."/>
            <person name="Rodriguez-Valera F."/>
            <person name="Lopez-Garcia P."/>
        </authorList>
    </citation>
    <scope>NUCLEOTIDE SEQUENCE</scope>
</reference>
<proteinExistence type="inferred from homology"/>
<evidence type="ECO:0000256" key="4">
    <source>
        <dbReference type="SAM" id="MobiDB-lite"/>
    </source>
</evidence>
<dbReference type="Pfam" id="PF01015">
    <property type="entry name" value="Ribosomal_S3Ae"/>
    <property type="match status" value="1"/>
</dbReference>
<dbReference type="AlphaFoldDB" id="A0A075IC99"/>
<dbReference type="GO" id="GO:0006412">
    <property type="term" value="P:translation"/>
    <property type="evidence" value="ECO:0007669"/>
    <property type="project" value="UniProtKB-UniRule"/>
</dbReference>
<evidence type="ECO:0000259" key="5">
    <source>
        <dbReference type="PROSITE" id="PS50800"/>
    </source>
</evidence>
<evidence type="ECO:0000313" key="6">
    <source>
        <dbReference type="EMBL" id="AIF23758.1"/>
    </source>
</evidence>
<dbReference type="SUPFAM" id="SSF68906">
    <property type="entry name" value="SAP domain"/>
    <property type="match status" value="1"/>
</dbReference>
<dbReference type="GO" id="GO:0003735">
    <property type="term" value="F:structural constituent of ribosome"/>
    <property type="evidence" value="ECO:0007669"/>
    <property type="project" value="InterPro"/>
</dbReference>
<feature type="domain" description="SAP" evidence="5">
    <location>
        <begin position="307"/>
        <end position="339"/>
    </location>
</feature>
<dbReference type="InterPro" id="IPR001593">
    <property type="entry name" value="Ribosomal_eS1"/>
</dbReference>
<name>A0A075IC99_9EURY</name>
<dbReference type="Gene3D" id="1.10.720.30">
    <property type="entry name" value="SAP domain"/>
    <property type="match status" value="1"/>
</dbReference>
<dbReference type="EMBL" id="KF901239">
    <property type="protein sequence ID" value="AIF23758.1"/>
    <property type="molecule type" value="Genomic_DNA"/>
</dbReference>
<evidence type="ECO:0000256" key="2">
    <source>
        <dbReference type="ARBA" id="ARBA00023274"/>
    </source>
</evidence>
<dbReference type="SMART" id="SM00513">
    <property type="entry name" value="SAP"/>
    <property type="match status" value="1"/>
</dbReference>
<gene>
    <name evidence="6" type="primary">RP-S3Ae</name>
    <name evidence="6" type="synonym">RPS3A</name>
    <name evidence="3" type="synonym">rps3ae</name>
</gene>
<dbReference type="SMART" id="SM01397">
    <property type="entry name" value="Ribosomal_S3Ae"/>
    <property type="match status" value="1"/>
</dbReference>
<dbReference type="HAMAP" id="MF_00359">
    <property type="entry name" value="Ribosomal_eS1"/>
    <property type="match status" value="1"/>
</dbReference>
<dbReference type="InterPro" id="IPR003034">
    <property type="entry name" value="SAP_dom"/>
</dbReference>
<keyword evidence="2 3" id="KW-0687">Ribonucleoprotein</keyword>
<dbReference type="Pfam" id="PF02037">
    <property type="entry name" value="SAP"/>
    <property type="match status" value="1"/>
</dbReference>
<accession>A0A075IC99</accession>
<dbReference type="GO" id="GO:0005840">
    <property type="term" value="C:ribosome"/>
    <property type="evidence" value="ECO:0007669"/>
    <property type="project" value="UniProtKB-KW"/>
</dbReference>
<comment type="similarity">
    <text evidence="3">Belongs to the eukaryotic ribosomal protein eS1 family.</text>
</comment>
<feature type="compositionally biased region" description="Acidic residues" evidence="4">
    <location>
        <begin position="261"/>
        <end position="305"/>
    </location>
</feature>
<dbReference type="InterPro" id="IPR036361">
    <property type="entry name" value="SAP_dom_sf"/>
</dbReference>
<evidence type="ECO:0000256" key="3">
    <source>
        <dbReference type="HAMAP-Rule" id="MF_00359"/>
    </source>
</evidence>
<feature type="region of interest" description="Disordered" evidence="4">
    <location>
        <begin position="253"/>
        <end position="310"/>
    </location>
</feature>
<evidence type="ECO:0000256" key="1">
    <source>
        <dbReference type="ARBA" id="ARBA00022980"/>
    </source>
</evidence>
<dbReference type="GO" id="GO:1990904">
    <property type="term" value="C:ribonucleoprotein complex"/>
    <property type="evidence" value="ECO:0007669"/>
    <property type="project" value="UniProtKB-KW"/>
</dbReference>
<keyword evidence="1 3" id="KW-0689">Ribosomal protein</keyword>